<keyword evidence="4" id="KW-0233">DNA recombination</keyword>
<evidence type="ECO:0000256" key="1">
    <source>
        <dbReference type="ARBA" id="ARBA00003416"/>
    </source>
</evidence>
<dbReference type="GO" id="GO:0006310">
    <property type="term" value="P:DNA recombination"/>
    <property type="evidence" value="ECO:0007669"/>
    <property type="project" value="UniProtKB-KW"/>
</dbReference>
<dbReference type="OrthoDB" id="370725at2"/>
<keyword evidence="3" id="KW-0175">Coiled coil</keyword>
<gene>
    <name evidence="5" type="ordered locus">Sgly_2376</name>
</gene>
<keyword evidence="6" id="KW-1185">Reference proteome</keyword>
<dbReference type="RefSeq" id="WP_013625528.1">
    <property type="nucleotide sequence ID" value="NC_015172.1"/>
</dbReference>
<dbReference type="KEGG" id="sgy:Sgly_2376"/>
<dbReference type="STRING" id="645991.Sgly_2376"/>
<dbReference type="Pfam" id="PF02646">
    <property type="entry name" value="RmuC"/>
    <property type="match status" value="1"/>
</dbReference>
<evidence type="ECO:0000313" key="5">
    <source>
        <dbReference type="EMBL" id="ADY56663.1"/>
    </source>
</evidence>
<proteinExistence type="inferred from homology"/>
<dbReference type="Proteomes" id="UP000007488">
    <property type="component" value="Chromosome"/>
</dbReference>
<comment type="similarity">
    <text evidence="2">Belongs to the RmuC family.</text>
</comment>
<dbReference type="AlphaFoldDB" id="F0SUU7"/>
<dbReference type="InterPro" id="IPR003798">
    <property type="entry name" value="DNA_recombination_RmuC"/>
</dbReference>
<dbReference type="EMBL" id="CP002547">
    <property type="protein sequence ID" value="ADY56663.1"/>
    <property type="molecule type" value="Genomic_DNA"/>
</dbReference>
<dbReference type="eggNOG" id="COG1322">
    <property type="taxonomic scope" value="Bacteria"/>
</dbReference>
<reference evidence="5 6" key="1">
    <citation type="journal article" date="2011" name="Stand. Genomic Sci.">
        <title>Complete genome sequence of Syntrophobotulus glycolicus type strain (FlGlyR).</title>
        <authorList>
            <person name="Han C."/>
            <person name="Mwirichia R."/>
            <person name="Chertkov O."/>
            <person name="Held B."/>
            <person name="Lapidus A."/>
            <person name="Nolan M."/>
            <person name="Lucas S."/>
            <person name="Hammon N."/>
            <person name="Deshpande S."/>
            <person name="Cheng J.F."/>
            <person name="Tapia R."/>
            <person name="Goodwin L."/>
            <person name="Pitluck S."/>
            <person name="Huntemann M."/>
            <person name="Liolios K."/>
            <person name="Ivanova N."/>
            <person name="Pagani I."/>
            <person name="Mavromatis K."/>
            <person name="Ovchinikova G."/>
            <person name="Pati A."/>
            <person name="Chen A."/>
            <person name="Palaniappan K."/>
            <person name="Land M."/>
            <person name="Hauser L."/>
            <person name="Brambilla E.M."/>
            <person name="Rohde M."/>
            <person name="Spring S."/>
            <person name="Sikorski J."/>
            <person name="Goker M."/>
            <person name="Woyke T."/>
            <person name="Bristow J."/>
            <person name="Eisen J.A."/>
            <person name="Markowitz V."/>
            <person name="Hugenholtz P."/>
            <person name="Kyrpides N.C."/>
            <person name="Klenk H.P."/>
            <person name="Detter J.C."/>
        </authorList>
    </citation>
    <scope>NUCLEOTIDE SEQUENCE [LARGE SCALE GENOMIC DNA]</scope>
    <source>
        <strain evidence="6">DSM 8271 / FlGlyR</strain>
    </source>
</reference>
<dbReference type="PANTHER" id="PTHR30563:SF0">
    <property type="entry name" value="DNA RECOMBINATION PROTEIN RMUC"/>
    <property type="match status" value="1"/>
</dbReference>
<accession>F0SUU7</accession>
<organism evidence="5 6">
    <name type="scientific">Syntrophobotulus glycolicus (strain DSM 8271 / FlGlyR)</name>
    <dbReference type="NCBI Taxonomy" id="645991"/>
    <lineage>
        <taxon>Bacteria</taxon>
        <taxon>Bacillati</taxon>
        <taxon>Bacillota</taxon>
        <taxon>Clostridia</taxon>
        <taxon>Eubacteriales</taxon>
        <taxon>Desulfitobacteriaceae</taxon>
        <taxon>Syntrophobotulus</taxon>
    </lineage>
</organism>
<evidence type="ECO:0000256" key="2">
    <source>
        <dbReference type="ARBA" id="ARBA00009840"/>
    </source>
</evidence>
<protein>
    <submittedName>
        <fullName evidence="5">RmuC-domain protein</fullName>
    </submittedName>
</protein>
<reference evidence="6" key="2">
    <citation type="submission" date="2011-02" db="EMBL/GenBank/DDBJ databases">
        <title>The complete genome of Syntrophobotulus glycolicus DSM 8271.</title>
        <authorList>
            <person name="Lucas S."/>
            <person name="Copeland A."/>
            <person name="Lapidus A."/>
            <person name="Bruce D."/>
            <person name="Goodwin L."/>
            <person name="Pitluck S."/>
            <person name="Kyrpides N."/>
            <person name="Mavromatis K."/>
            <person name="Pagani I."/>
            <person name="Ivanova N."/>
            <person name="Mikhailova N."/>
            <person name="Chertkov O."/>
            <person name="Held B."/>
            <person name="Detter J.C."/>
            <person name="Tapia R."/>
            <person name="Han C."/>
            <person name="Land M."/>
            <person name="Hauser L."/>
            <person name="Markowitz V."/>
            <person name="Cheng J.-F."/>
            <person name="Hugenholtz P."/>
            <person name="Woyke T."/>
            <person name="Wu D."/>
            <person name="Spring S."/>
            <person name="Schroeder M."/>
            <person name="Brambilla E."/>
            <person name="Klenk H.-P."/>
            <person name="Eisen J.A."/>
        </authorList>
    </citation>
    <scope>NUCLEOTIDE SEQUENCE [LARGE SCALE GENOMIC DNA]</scope>
    <source>
        <strain evidence="6">DSM 8271 / FlGlyR</strain>
    </source>
</reference>
<dbReference type="PANTHER" id="PTHR30563">
    <property type="entry name" value="DNA RECOMBINATION PROTEIN RMUC"/>
    <property type="match status" value="1"/>
</dbReference>
<dbReference type="HOGENOM" id="CLU_024057_1_0_9"/>
<sequence length="429" mass="48332">MQYDDLLAALVCGILTGWLLGRLAARVSYSRKINKIEAGLAAETRQRIAAEARLDEKTRVWEETSRTLRESFDSAATAALKDNNRLFLDLAGQTMENYLNQAKGDFGKRQEAIEQLLKPFKESLDKHEQISRNLENSTKETFGGLRTYLDHLRISQEMLTKETNALVTALKSPRVRGRWGEIGLKRIVEFSGMSAYCDFTEQKSIESEDGRLRPDLVVTLPEGRSVIIDSKAPLNAYLDAIEQEDETVRSSLLLKYAKDVRGHMNSLASKAYWAQFKDSVDFVVMYIEVESAFGAALMQDRDLILDGINSRVILATPTTLITLLRTVAYSWKQQEITENANRIWETGQELFERICVFAEHFSDVGKGLESAVKNFNSAVGSWESRVSPSSRRLKELGASSGKKELPVLEEIETGTRKMKERSIDTLNGL</sequence>
<comment type="function">
    <text evidence="1">Involved in DNA recombination.</text>
</comment>
<name>F0SUU7_SYNGF</name>
<evidence type="ECO:0000256" key="4">
    <source>
        <dbReference type="ARBA" id="ARBA00023172"/>
    </source>
</evidence>
<evidence type="ECO:0000256" key="3">
    <source>
        <dbReference type="ARBA" id="ARBA00023054"/>
    </source>
</evidence>
<evidence type="ECO:0000313" key="6">
    <source>
        <dbReference type="Proteomes" id="UP000007488"/>
    </source>
</evidence>